<keyword evidence="6" id="KW-1185">Reference proteome</keyword>
<keyword evidence="1" id="KW-0378">Hydrolase</keyword>
<dbReference type="Pfam" id="PF08450">
    <property type="entry name" value="SGL"/>
    <property type="match status" value="1"/>
</dbReference>
<dbReference type="Pfam" id="PF12708">
    <property type="entry name" value="Pect-lyase_RHGA_epim"/>
    <property type="match status" value="2"/>
</dbReference>
<gene>
    <name evidence="5" type="ORF">E1742_08115</name>
</gene>
<evidence type="ECO:0000256" key="2">
    <source>
        <dbReference type="SAM" id="SignalP"/>
    </source>
</evidence>
<evidence type="ECO:0000256" key="1">
    <source>
        <dbReference type="ARBA" id="ARBA00022801"/>
    </source>
</evidence>
<organism evidence="5 6">
    <name type="scientific">Pseudoduganella plicata</name>
    <dbReference type="NCBI Taxonomy" id="321984"/>
    <lineage>
        <taxon>Bacteria</taxon>
        <taxon>Pseudomonadati</taxon>
        <taxon>Pseudomonadota</taxon>
        <taxon>Betaproteobacteria</taxon>
        <taxon>Burkholderiales</taxon>
        <taxon>Oxalobacteraceae</taxon>
        <taxon>Telluria group</taxon>
        <taxon>Pseudoduganella</taxon>
    </lineage>
</organism>
<dbReference type="Proteomes" id="UP000294359">
    <property type="component" value="Chromosome"/>
</dbReference>
<protein>
    <submittedName>
        <fullName evidence="5">Gluconolaconase</fullName>
    </submittedName>
</protein>
<feature type="domain" description="Rhamnogalacturonase A/B/Epimerase-like pectate lyase" evidence="4">
    <location>
        <begin position="376"/>
        <end position="429"/>
    </location>
</feature>
<dbReference type="InterPro" id="IPR013658">
    <property type="entry name" value="SGL"/>
</dbReference>
<keyword evidence="2" id="KW-0732">Signal</keyword>
<dbReference type="SUPFAM" id="SSF63829">
    <property type="entry name" value="Calcium-dependent phosphotriesterase"/>
    <property type="match status" value="1"/>
</dbReference>
<sequence length="1000" mass="108098">MKRMLTMSALLLAASAAVASPSAYEAMPDDPGAVVARAKGDGTTDDSAALQQAIDRAANQGQGGVVFLPSGRYRITRSILIPLAVRVYGVGPTRPVFVLAPNTPGFQKGVANMVIFTGGDQYSVGKVPMPVPSAVPADGPPVRDANSSTFYSALSNVDFEIGDGNPAAAAVRMHTAQHSNLSHIDFHIGSGLAGVYQVGNIAYNLRFHGGRYGILSEKTSPAWQFTLLDSTFDGQRDAAIREHEAGLTLVNTDIRNTPVGVEINRGYGDWLWGKDVRFENVSKAAVIVSNENNVYTQVGFENATARNVPTFVRFRDSGKTLAGAGRDYKVTEFTYGLTLKQLGEPGQFASNYKTAAFTAAAPDQRALRLLPPSSQWASVRRFGAKGDGVTDDTAALQKAIDSSRVVYLPLGFYVVNDTIRLKADSVIVGLHPGLTQLLLPNGSPAYQGVGAPKALLESARGGDAIVSGIGLATGEVNQRAVGVLWRAGERSLVDDVRIQGGHGTRLYDGSRNDPYRKDAKFDTTAHWDRQYPSIWVTDNGGGTFSGIWSPSGYAQAGFYVTNTKTPGHVYELSAEHHVRAEIVLDNVENWEFLAPQTEEEVRDGADAVSLEIRNSRNLLFANYHAYRVTRSIKPMPAAALITNSSNIRFRNVHVNGESGFSTCDDNGCTTFLRASKYPYENAIRDVTNKIDVREREFAVLDYPGTQKKAPAPLGKVEKLESGFFSIAGAAVDANGKLYFVDRHWRRIYSWARDEGLVVVRDAPLDPVNLAIDHSGNVMVLSSFGPQASVYAFKPGAPATDVTMIEPTPVAARAGAQVAVPVNFWQNGEFRDQLNFDTYEFTTLAEMFARDVALPKAQQYVSPDGSLVLPAYRVLRQGAADHLGYRWSDTLNTHGFVSAPVGQRVVFTNGSENRTFSGMVGAAGGITDLKQVADRGGESAAVDRAGNVYVANGQVFVYGPDGKQRGRIDVPERPLQLIFGGADRRTLFILTHHALYATRVQ</sequence>
<accession>A0ABX5S6Z8</accession>
<reference evidence="5 6" key="1">
    <citation type="submission" date="2019-03" db="EMBL/GenBank/DDBJ databases">
        <title>Draft Genome Sequences of Six Type Strains of the Genus Massilia.</title>
        <authorList>
            <person name="Miess H."/>
            <person name="Frediansyhah A."/>
            <person name="Gross H."/>
        </authorList>
    </citation>
    <scope>NUCLEOTIDE SEQUENCE [LARGE SCALE GENOMIC DNA]</scope>
    <source>
        <strain evidence="5 6">DSM 17505</strain>
    </source>
</reference>
<feature type="signal peptide" evidence="2">
    <location>
        <begin position="1"/>
        <end position="19"/>
    </location>
</feature>
<feature type="domain" description="SMP-30/Gluconolactonase/LRE-like region" evidence="3">
    <location>
        <begin position="938"/>
        <end position="991"/>
    </location>
</feature>
<dbReference type="InterPro" id="IPR011050">
    <property type="entry name" value="Pectin_lyase_fold/virulence"/>
</dbReference>
<feature type="chain" id="PRO_5046051332" evidence="2">
    <location>
        <begin position="20"/>
        <end position="1000"/>
    </location>
</feature>
<evidence type="ECO:0000259" key="4">
    <source>
        <dbReference type="Pfam" id="PF12708"/>
    </source>
</evidence>
<dbReference type="EMBL" id="CP038026">
    <property type="protein sequence ID" value="QBQ36121.1"/>
    <property type="molecule type" value="Genomic_DNA"/>
</dbReference>
<dbReference type="InterPro" id="IPR012334">
    <property type="entry name" value="Pectin_lyas_fold"/>
</dbReference>
<name>A0ABX5S6Z8_9BURK</name>
<proteinExistence type="predicted"/>
<evidence type="ECO:0000259" key="3">
    <source>
        <dbReference type="Pfam" id="PF08450"/>
    </source>
</evidence>
<dbReference type="Gene3D" id="2.160.20.10">
    <property type="entry name" value="Single-stranded right-handed beta-helix, Pectin lyase-like"/>
    <property type="match status" value="2"/>
</dbReference>
<dbReference type="InterPro" id="IPR051262">
    <property type="entry name" value="SMP-30/CGR1_Lactonase"/>
</dbReference>
<dbReference type="SUPFAM" id="SSF51126">
    <property type="entry name" value="Pectin lyase-like"/>
    <property type="match status" value="2"/>
</dbReference>
<dbReference type="RefSeq" id="WP_134384408.1">
    <property type="nucleotide sequence ID" value="NZ_BMWW01000001.1"/>
</dbReference>
<evidence type="ECO:0000313" key="5">
    <source>
        <dbReference type="EMBL" id="QBQ36121.1"/>
    </source>
</evidence>
<feature type="domain" description="Rhamnogalacturonase A/B/Epimerase-like pectate lyase" evidence="4">
    <location>
        <begin position="38"/>
        <end position="261"/>
    </location>
</feature>
<dbReference type="InterPro" id="IPR011042">
    <property type="entry name" value="6-blade_b-propeller_TolB-like"/>
</dbReference>
<dbReference type="Gene3D" id="2.120.10.30">
    <property type="entry name" value="TolB, C-terminal domain"/>
    <property type="match status" value="2"/>
</dbReference>
<dbReference type="PANTHER" id="PTHR47572:SF4">
    <property type="entry name" value="LACTONASE DRP35"/>
    <property type="match status" value="1"/>
</dbReference>
<evidence type="ECO:0000313" key="6">
    <source>
        <dbReference type="Proteomes" id="UP000294359"/>
    </source>
</evidence>
<dbReference type="InterPro" id="IPR024535">
    <property type="entry name" value="RHGA/B-epi-like_pectate_lyase"/>
</dbReference>
<dbReference type="PANTHER" id="PTHR47572">
    <property type="entry name" value="LIPOPROTEIN-RELATED"/>
    <property type="match status" value="1"/>
</dbReference>